<reference evidence="2 3" key="1">
    <citation type="submission" date="2014-04" db="EMBL/GenBank/DDBJ databases">
        <authorList>
            <consortium name="DOE Joint Genome Institute"/>
            <person name="Kuo A."/>
            <person name="Gay G."/>
            <person name="Dore J."/>
            <person name="Kohler A."/>
            <person name="Nagy L.G."/>
            <person name="Floudas D."/>
            <person name="Copeland A."/>
            <person name="Barry K.W."/>
            <person name="Cichocki N."/>
            <person name="Veneault-Fourrey C."/>
            <person name="LaButti K."/>
            <person name="Lindquist E.A."/>
            <person name="Lipzen A."/>
            <person name="Lundell T."/>
            <person name="Morin E."/>
            <person name="Murat C."/>
            <person name="Sun H."/>
            <person name="Tunlid A."/>
            <person name="Henrissat B."/>
            <person name="Grigoriev I.V."/>
            <person name="Hibbett D.S."/>
            <person name="Martin F."/>
            <person name="Nordberg H.P."/>
            <person name="Cantor M.N."/>
            <person name="Hua S.X."/>
        </authorList>
    </citation>
    <scope>NUCLEOTIDE SEQUENCE [LARGE SCALE GENOMIC DNA]</scope>
    <source>
        <strain evidence="3">h7</strain>
    </source>
</reference>
<dbReference type="Proteomes" id="UP000053424">
    <property type="component" value="Unassembled WGS sequence"/>
</dbReference>
<evidence type="ECO:0000313" key="2">
    <source>
        <dbReference type="EMBL" id="KIM47390.1"/>
    </source>
</evidence>
<dbReference type="AlphaFoldDB" id="A0A0C3CF79"/>
<dbReference type="HOGENOM" id="CLU_001724_12_1_1"/>
<dbReference type="OrthoDB" id="5835829at2759"/>
<dbReference type="GO" id="GO:0008194">
    <property type="term" value="F:UDP-glycosyltransferase activity"/>
    <property type="evidence" value="ECO:0007669"/>
    <property type="project" value="InterPro"/>
</dbReference>
<dbReference type="SUPFAM" id="SSF53756">
    <property type="entry name" value="UDP-Glycosyltransferase/glycogen phosphorylase"/>
    <property type="match status" value="1"/>
</dbReference>
<keyword evidence="1" id="KW-0808">Transferase</keyword>
<accession>A0A0C3CF79</accession>
<dbReference type="STRING" id="686832.A0A0C3CF79"/>
<proteinExistence type="predicted"/>
<name>A0A0C3CF79_HEBCY</name>
<evidence type="ECO:0000313" key="3">
    <source>
        <dbReference type="Proteomes" id="UP000053424"/>
    </source>
</evidence>
<dbReference type="PANTHER" id="PTHR48045">
    <property type="entry name" value="UDP-GLYCOSYLTRANSFERASE 72B1"/>
    <property type="match status" value="1"/>
</dbReference>
<reference evidence="3" key="2">
    <citation type="submission" date="2015-01" db="EMBL/GenBank/DDBJ databases">
        <title>Evolutionary Origins and Diversification of the Mycorrhizal Mutualists.</title>
        <authorList>
            <consortium name="DOE Joint Genome Institute"/>
            <consortium name="Mycorrhizal Genomics Consortium"/>
            <person name="Kohler A."/>
            <person name="Kuo A."/>
            <person name="Nagy L.G."/>
            <person name="Floudas D."/>
            <person name="Copeland A."/>
            <person name="Barry K.W."/>
            <person name="Cichocki N."/>
            <person name="Veneault-Fourrey C."/>
            <person name="LaButti K."/>
            <person name="Lindquist E.A."/>
            <person name="Lipzen A."/>
            <person name="Lundell T."/>
            <person name="Morin E."/>
            <person name="Murat C."/>
            <person name="Riley R."/>
            <person name="Ohm R."/>
            <person name="Sun H."/>
            <person name="Tunlid A."/>
            <person name="Henrissat B."/>
            <person name="Grigoriev I.V."/>
            <person name="Hibbett D.S."/>
            <person name="Martin F."/>
        </authorList>
    </citation>
    <scope>NUCLEOTIDE SEQUENCE [LARGE SCALE GENOMIC DNA]</scope>
    <source>
        <strain evidence="3">h7</strain>
    </source>
</reference>
<protein>
    <submittedName>
        <fullName evidence="2">Glycosyltransferase family 1 protein</fullName>
    </submittedName>
</protein>
<dbReference type="CDD" id="cd03784">
    <property type="entry name" value="GT1_Gtf-like"/>
    <property type="match status" value="1"/>
</dbReference>
<dbReference type="EMBL" id="KN831769">
    <property type="protein sequence ID" value="KIM47390.1"/>
    <property type="molecule type" value="Genomic_DNA"/>
</dbReference>
<gene>
    <name evidence="2" type="ORF">M413DRAFT_439070</name>
</gene>
<dbReference type="InterPro" id="IPR002213">
    <property type="entry name" value="UDP_glucos_trans"/>
</dbReference>
<sequence length="532" mass="58961">MPCLVNTHSEPHLLLVPLYAFGHIRPLCALAARLLMEKENVILTFFAPPHQLEQVRKDISNQFPKSLISTDVKGNALKRIRVVTTFKSADDNIVNLFMPFFQSYPAAYETLYHGRPFTCATTGEVFDAVPPPVAVIMDVFALPQFQATRALSGKSVPIIALLPGPSSSFIRAFGPESLGGMGDFEKRVDAEAERLGVSPDEIRDKVFKHTEGKILKIGGLPEMYDYELYPQQLPNDSSGIASVLRSGAKYIFNECDGVLITSSHSYEGSSLIHMKSWFKSMPQEPLPVYAVGPLLPPGYGRIQSTENSESEKSRDVQIFLKEMQAKHGERSVIFISFGTVYWPTVPEYLDEVLQALIEKEVPFILCHASPFFKLPEEMANNVKSSGLGFLTTWAPQQDIFSHPATGWFLTHGGNGGVTEALGCGIPMICWPFVTDQPTTSIHLSCDLKVAFELMEVRTGPDGLKPLLRNGVAAKGTREAVGKEIREVIDACRGERGEELRRNAKGFKEKFAKAWEDGGEAKLELKAFLERYV</sequence>
<keyword evidence="3" id="KW-1185">Reference proteome</keyword>
<evidence type="ECO:0000256" key="1">
    <source>
        <dbReference type="ARBA" id="ARBA00022679"/>
    </source>
</evidence>
<dbReference type="Pfam" id="PF00201">
    <property type="entry name" value="UDPGT"/>
    <property type="match status" value="1"/>
</dbReference>
<organism evidence="2 3">
    <name type="scientific">Hebeloma cylindrosporum</name>
    <dbReference type="NCBI Taxonomy" id="76867"/>
    <lineage>
        <taxon>Eukaryota</taxon>
        <taxon>Fungi</taxon>
        <taxon>Dikarya</taxon>
        <taxon>Basidiomycota</taxon>
        <taxon>Agaricomycotina</taxon>
        <taxon>Agaricomycetes</taxon>
        <taxon>Agaricomycetidae</taxon>
        <taxon>Agaricales</taxon>
        <taxon>Agaricineae</taxon>
        <taxon>Hymenogastraceae</taxon>
        <taxon>Hebeloma</taxon>
    </lineage>
</organism>
<dbReference type="PANTHER" id="PTHR48045:SF31">
    <property type="entry name" value="UDP-GLYCOSYLTRANSFERASE 76B1-LIKE"/>
    <property type="match status" value="1"/>
</dbReference>
<dbReference type="Gene3D" id="3.40.50.2000">
    <property type="entry name" value="Glycogen Phosphorylase B"/>
    <property type="match status" value="2"/>
</dbReference>